<sequence length="282" mass="29425">MARARTWFLTGATHGLGREITVQLLRRGDRVAATGRDLGALAELADEYGDLLWTAPLDVTDRRAVREVVDRAFSELVSIDVVINNAGYGLFGAAEEFSDDQVDHQLATNLSGSIQVARAALPHLRAQGGGRIVQVSTYGGQAANAGASLYNAGKFGIEGFMEALAREVEPFGIGVTIVEPGGTGTGFRRNAILAAPMAAYDGTPAAAVRGLATGSRPSPGDPVKVASMMIAAAEADPAPLRVVLGSDSYRFVHEALVQRLAGVEGQKSSAAAADLDQPETPR</sequence>
<dbReference type="GO" id="GO:0016491">
    <property type="term" value="F:oxidoreductase activity"/>
    <property type="evidence" value="ECO:0007669"/>
    <property type="project" value="UniProtKB-KW"/>
</dbReference>
<organism evidence="4 5">
    <name type="scientific">Actinacidiphila guanduensis</name>
    <dbReference type="NCBI Taxonomy" id="310781"/>
    <lineage>
        <taxon>Bacteria</taxon>
        <taxon>Bacillati</taxon>
        <taxon>Actinomycetota</taxon>
        <taxon>Actinomycetes</taxon>
        <taxon>Kitasatosporales</taxon>
        <taxon>Streptomycetaceae</taxon>
        <taxon>Actinacidiphila</taxon>
    </lineage>
</organism>
<dbReference type="InterPro" id="IPR051911">
    <property type="entry name" value="SDR_oxidoreductase"/>
</dbReference>
<evidence type="ECO:0000256" key="3">
    <source>
        <dbReference type="RuleBase" id="RU000363"/>
    </source>
</evidence>
<accession>A0A1H0PY59</accession>
<keyword evidence="2" id="KW-0560">Oxidoreductase</keyword>
<dbReference type="PANTHER" id="PTHR43976:SF16">
    <property type="entry name" value="SHORT-CHAIN DEHYDROGENASE_REDUCTASE FAMILY PROTEIN"/>
    <property type="match status" value="1"/>
</dbReference>
<dbReference type="RefSeq" id="WP_245771747.1">
    <property type="nucleotide sequence ID" value="NZ_FNIE01000017.1"/>
</dbReference>
<dbReference type="PRINTS" id="PR00080">
    <property type="entry name" value="SDRFAMILY"/>
</dbReference>
<dbReference type="InterPro" id="IPR002347">
    <property type="entry name" value="SDR_fam"/>
</dbReference>
<name>A0A1H0PY59_9ACTN</name>
<evidence type="ECO:0000256" key="1">
    <source>
        <dbReference type="ARBA" id="ARBA00006484"/>
    </source>
</evidence>
<proteinExistence type="inferred from homology"/>
<dbReference type="STRING" id="310781.SAMN05216259_11753"/>
<dbReference type="Proteomes" id="UP000199341">
    <property type="component" value="Unassembled WGS sequence"/>
</dbReference>
<evidence type="ECO:0000313" key="5">
    <source>
        <dbReference type="Proteomes" id="UP000199341"/>
    </source>
</evidence>
<dbReference type="PANTHER" id="PTHR43976">
    <property type="entry name" value="SHORT CHAIN DEHYDROGENASE"/>
    <property type="match status" value="1"/>
</dbReference>
<dbReference type="EMBL" id="FNIE01000017">
    <property type="protein sequence ID" value="SDP09964.1"/>
    <property type="molecule type" value="Genomic_DNA"/>
</dbReference>
<dbReference type="CDD" id="cd05374">
    <property type="entry name" value="17beta-HSD-like_SDR_c"/>
    <property type="match status" value="1"/>
</dbReference>
<evidence type="ECO:0000313" key="4">
    <source>
        <dbReference type="EMBL" id="SDP09964.1"/>
    </source>
</evidence>
<keyword evidence="5" id="KW-1185">Reference proteome</keyword>
<dbReference type="AlphaFoldDB" id="A0A1H0PY59"/>
<evidence type="ECO:0000256" key="2">
    <source>
        <dbReference type="ARBA" id="ARBA00023002"/>
    </source>
</evidence>
<dbReference type="PRINTS" id="PR00081">
    <property type="entry name" value="GDHRDH"/>
</dbReference>
<reference evidence="4 5" key="1">
    <citation type="submission" date="2016-10" db="EMBL/GenBank/DDBJ databases">
        <authorList>
            <person name="de Groot N.N."/>
        </authorList>
    </citation>
    <scope>NUCLEOTIDE SEQUENCE [LARGE SCALE GENOMIC DNA]</scope>
    <source>
        <strain evidence="4 5">CGMCC 4.2022</strain>
    </source>
</reference>
<dbReference type="Pfam" id="PF00106">
    <property type="entry name" value="adh_short"/>
    <property type="match status" value="1"/>
</dbReference>
<dbReference type="InterPro" id="IPR036291">
    <property type="entry name" value="NAD(P)-bd_dom_sf"/>
</dbReference>
<dbReference type="SUPFAM" id="SSF51735">
    <property type="entry name" value="NAD(P)-binding Rossmann-fold domains"/>
    <property type="match status" value="1"/>
</dbReference>
<dbReference type="NCBIfam" id="NF005065">
    <property type="entry name" value="PRK06482.1"/>
    <property type="match status" value="1"/>
</dbReference>
<dbReference type="Gene3D" id="3.40.50.720">
    <property type="entry name" value="NAD(P)-binding Rossmann-like Domain"/>
    <property type="match status" value="1"/>
</dbReference>
<protein>
    <submittedName>
        <fullName evidence="4">Short-chain dehydrogenase</fullName>
    </submittedName>
</protein>
<gene>
    <name evidence="4" type="ORF">SAMN05216259_11753</name>
</gene>
<comment type="similarity">
    <text evidence="1 3">Belongs to the short-chain dehydrogenases/reductases (SDR) family.</text>
</comment>